<evidence type="ECO:0000256" key="1">
    <source>
        <dbReference type="SAM" id="MobiDB-lite"/>
    </source>
</evidence>
<organism evidence="2">
    <name type="scientific">viral metagenome</name>
    <dbReference type="NCBI Taxonomy" id="1070528"/>
    <lineage>
        <taxon>unclassified sequences</taxon>
        <taxon>metagenomes</taxon>
        <taxon>organismal metagenomes</taxon>
    </lineage>
</organism>
<feature type="compositionally biased region" description="Polar residues" evidence="1">
    <location>
        <begin position="68"/>
        <end position="82"/>
    </location>
</feature>
<proteinExistence type="predicted"/>
<sequence>MLDMYPSIARLEMPRKRDPSKRQAEVEELAASFSPPVKTSVLTALQRTLNPYAARPSSDEKPLPARFPSTTVNKESPDESST</sequence>
<accession>A0A6M3M5D3</accession>
<dbReference type="AlphaFoldDB" id="A0A6M3M5D3"/>
<protein>
    <submittedName>
        <fullName evidence="2">Uncharacterized protein</fullName>
    </submittedName>
</protein>
<evidence type="ECO:0000313" key="2">
    <source>
        <dbReference type="EMBL" id="QJB02364.1"/>
    </source>
</evidence>
<feature type="region of interest" description="Disordered" evidence="1">
    <location>
        <begin position="52"/>
        <end position="82"/>
    </location>
</feature>
<feature type="compositionally biased region" description="Basic and acidic residues" evidence="1">
    <location>
        <begin position="12"/>
        <end position="25"/>
    </location>
</feature>
<gene>
    <name evidence="2" type="ORF">MM171B01351_0015</name>
</gene>
<name>A0A6M3M5D3_9ZZZZ</name>
<dbReference type="EMBL" id="MT143777">
    <property type="protein sequence ID" value="QJB02364.1"/>
    <property type="molecule type" value="Genomic_DNA"/>
</dbReference>
<reference evidence="2" key="1">
    <citation type="submission" date="2020-03" db="EMBL/GenBank/DDBJ databases">
        <title>The deep terrestrial virosphere.</title>
        <authorList>
            <person name="Holmfeldt K."/>
            <person name="Nilsson E."/>
            <person name="Simone D."/>
            <person name="Lopez-Fernandez M."/>
            <person name="Wu X."/>
            <person name="de Brujin I."/>
            <person name="Lundin D."/>
            <person name="Andersson A."/>
            <person name="Bertilsson S."/>
            <person name="Dopson M."/>
        </authorList>
    </citation>
    <scope>NUCLEOTIDE SEQUENCE</scope>
    <source>
        <strain evidence="2">MM171B01351</strain>
    </source>
</reference>
<feature type="region of interest" description="Disordered" evidence="1">
    <location>
        <begin position="1"/>
        <end position="33"/>
    </location>
</feature>